<feature type="non-terminal residue" evidence="1">
    <location>
        <position position="1"/>
    </location>
</feature>
<proteinExistence type="predicted"/>
<protein>
    <submittedName>
        <fullName evidence="1">Uncharacterized protein</fullName>
    </submittedName>
</protein>
<gene>
    <name evidence="1" type="ORF">METZ01_LOCUS69780</name>
</gene>
<sequence>VVTIAMQPIPRPFPRPGNTITDSSLEEPQVQAPLDETLASSASDIPTEATLGFPIYPNANYLRSYDAGRGQNYYLFGTNATYEEMVNYYSIVLKERGNRVFEAPRVHMFEVGRFREDRMAFPP</sequence>
<accession>A0A381TLG1</accession>
<dbReference type="AlphaFoldDB" id="A0A381TLG1"/>
<name>A0A381TLG1_9ZZZZ</name>
<evidence type="ECO:0000313" key="1">
    <source>
        <dbReference type="EMBL" id="SVA16926.1"/>
    </source>
</evidence>
<feature type="non-terminal residue" evidence="1">
    <location>
        <position position="123"/>
    </location>
</feature>
<reference evidence="1" key="1">
    <citation type="submission" date="2018-05" db="EMBL/GenBank/DDBJ databases">
        <authorList>
            <person name="Lanie J.A."/>
            <person name="Ng W.-L."/>
            <person name="Kazmierczak K.M."/>
            <person name="Andrzejewski T.M."/>
            <person name="Davidsen T.M."/>
            <person name="Wayne K.J."/>
            <person name="Tettelin H."/>
            <person name="Glass J.I."/>
            <person name="Rusch D."/>
            <person name="Podicherti R."/>
            <person name="Tsui H.-C.T."/>
            <person name="Winkler M.E."/>
        </authorList>
    </citation>
    <scope>NUCLEOTIDE SEQUENCE</scope>
</reference>
<organism evidence="1">
    <name type="scientific">marine metagenome</name>
    <dbReference type="NCBI Taxonomy" id="408172"/>
    <lineage>
        <taxon>unclassified sequences</taxon>
        <taxon>metagenomes</taxon>
        <taxon>ecological metagenomes</taxon>
    </lineage>
</organism>
<dbReference type="EMBL" id="UINC01004798">
    <property type="protein sequence ID" value="SVA16926.1"/>
    <property type="molecule type" value="Genomic_DNA"/>
</dbReference>